<protein>
    <submittedName>
        <fullName evidence="6">TOBE-like domain-containing protein</fullName>
    </submittedName>
</protein>
<dbReference type="AlphaFoldDB" id="A0A9X2DPZ3"/>
<dbReference type="EMBL" id="JAMBOL010000003">
    <property type="protein sequence ID" value="MCM3713725.1"/>
    <property type="molecule type" value="Genomic_DNA"/>
</dbReference>
<dbReference type="Pfam" id="PF17850">
    <property type="entry name" value="CysA_C_terminal"/>
    <property type="match status" value="1"/>
</dbReference>
<organism evidence="6 7">
    <name type="scientific">Halalkalibacter oceani</name>
    <dbReference type="NCBI Taxonomy" id="1653776"/>
    <lineage>
        <taxon>Bacteria</taxon>
        <taxon>Bacillati</taxon>
        <taxon>Bacillota</taxon>
        <taxon>Bacilli</taxon>
        <taxon>Bacillales</taxon>
        <taxon>Bacillaceae</taxon>
        <taxon>Halalkalibacter</taxon>
    </lineage>
</organism>
<dbReference type="InterPro" id="IPR047641">
    <property type="entry name" value="ABC_transpr_MalK/UgpC-like"/>
</dbReference>
<name>A0A9X2DPZ3_9BACI</name>
<dbReference type="SUPFAM" id="SSF52540">
    <property type="entry name" value="P-loop containing nucleoside triphosphate hydrolases"/>
    <property type="match status" value="1"/>
</dbReference>
<dbReference type="InterPro" id="IPR027417">
    <property type="entry name" value="P-loop_NTPase"/>
</dbReference>
<keyword evidence="7" id="KW-1185">Reference proteome</keyword>
<reference evidence="6" key="1">
    <citation type="submission" date="2022-05" db="EMBL/GenBank/DDBJ databases">
        <title>Comparative Genomics of Spacecraft Associated Microbes.</title>
        <authorList>
            <person name="Tran M.T."/>
            <person name="Wright A."/>
            <person name="Seuylemezian A."/>
            <person name="Eisen J."/>
            <person name="Coil D."/>
        </authorList>
    </citation>
    <scope>NUCLEOTIDE SEQUENCE</scope>
    <source>
        <strain evidence="6">214.1.1</strain>
    </source>
</reference>
<dbReference type="Gene3D" id="3.40.50.300">
    <property type="entry name" value="P-loop containing nucleotide triphosphate hydrolases"/>
    <property type="match status" value="1"/>
</dbReference>
<dbReference type="InterPro" id="IPR024765">
    <property type="entry name" value="TOBE-like"/>
</dbReference>
<evidence type="ECO:0000313" key="6">
    <source>
        <dbReference type="EMBL" id="MCM3713725.1"/>
    </source>
</evidence>
<dbReference type="PANTHER" id="PTHR43875:SF15">
    <property type="entry name" value="TREHALOSE IMPORT ATP-BINDING PROTEIN SUGC"/>
    <property type="match status" value="1"/>
</dbReference>
<proteinExistence type="predicted"/>
<dbReference type="GO" id="GO:0055052">
    <property type="term" value="C:ATP-binding cassette (ABC) transporter complex, substrate-binding subunit-containing"/>
    <property type="evidence" value="ECO:0007669"/>
    <property type="project" value="TreeGrafter"/>
</dbReference>
<dbReference type="Gene3D" id="2.40.50.100">
    <property type="match status" value="1"/>
</dbReference>
<accession>A0A9X2DPZ3</accession>
<dbReference type="Proteomes" id="UP001139179">
    <property type="component" value="Unassembled WGS sequence"/>
</dbReference>
<evidence type="ECO:0000256" key="3">
    <source>
        <dbReference type="ARBA" id="ARBA00023136"/>
    </source>
</evidence>
<evidence type="ECO:0000256" key="2">
    <source>
        <dbReference type="ARBA" id="ARBA00022967"/>
    </source>
</evidence>
<evidence type="ECO:0000259" key="5">
    <source>
        <dbReference type="Pfam" id="PF17850"/>
    </source>
</evidence>
<keyword evidence="3" id="KW-0472">Membrane</keyword>
<dbReference type="SUPFAM" id="SSF50331">
    <property type="entry name" value="MOP-like"/>
    <property type="match status" value="1"/>
</dbReference>
<dbReference type="Pfam" id="PF12857">
    <property type="entry name" value="TOBE_3"/>
    <property type="match status" value="1"/>
</dbReference>
<gene>
    <name evidence="6" type="ORF">M3202_06480</name>
</gene>
<feature type="domain" description="CysA C-terminal regulatory" evidence="5">
    <location>
        <begin position="67"/>
        <end position="109"/>
    </location>
</feature>
<dbReference type="InterPro" id="IPR008995">
    <property type="entry name" value="Mo/tungstate-bd_C_term_dom"/>
</dbReference>
<dbReference type="InterPro" id="IPR041193">
    <property type="entry name" value="CysA_C"/>
</dbReference>
<dbReference type="PANTHER" id="PTHR43875">
    <property type="entry name" value="MALTODEXTRIN IMPORT ATP-BINDING PROTEIN MSMX"/>
    <property type="match status" value="1"/>
</dbReference>
<dbReference type="GO" id="GO:0016887">
    <property type="term" value="F:ATP hydrolysis activity"/>
    <property type="evidence" value="ECO:0007669"/>
    <property type="project" value="InterPro"/>
</dbReference>
<dbReference type="RefSeq" id="WP_251222518.1">
    <property type="nucleotide sequence ID" value="NZ_JAMBOL010000003.1"/>
</dbReference>
<feature type="domain" description="TOBE-like" evidence="4">
    <location>
        <begin position="115"/>
        <end position="169"/>
    </location>
</feature>
<sequence>MRRWLRNLHNEFPITSVFVTHDQEEALDVADRIVVMHQGKIEQVGTPEEVYEQPRSPFVYDFLGNVNVFKGRLQQGVIHLDKHQIAAPAYSGSDDTEAVAYARPHHMDITREKSGHAIPATVHHIHAVGPLVFIELKWKNNTELLQIELSKERFEELRLTLNEQVYVSPNHVTVFLPEEFSI</sequence>
<evidence type="ECO:0000256" key="1">
    <source>
        <dbReference type="ARBA" id="ARBA00022475"/>
    </source>
</evidence>
<evidence type="ECO:0000259" key="4">
    <source>
        <dbReference type="Pfam" id="PF12857"/>
    </source>
</evidence>
<keyword evidence="2" id="KW-1278">Translocase</keyword>
<evidence type="ECO:0000313" key="7">
    <source>
        <dbReference type="Proteomes" id="UP001139179"/>
    </source>
</evidence>
<comment type="caution">
    <text evidence="6">The sequence shown here is derived from an EMBL/GenBank/DDBJ whole genome shotgun (WGS) entry which is preliminary data.</text>
</comment>
<keyword evidence="1" id="KW-1003">Cell membrane</keyword>